<evidence type="ECO:0000256" key="5">
    <source>
        <dbReference type="SAM" id="SignalP"/>
    </source>
</evidence>
<dbReference type="Pfam" id="PF01554">
    <property type="entry name" value="MatE"/>
    <property type="match status" value="2"/>
</dbReference>
<dbReference type="GO" id="GO:0015297">
    <property type="term" value="F:antiporter activity"/>
    <property type="evidence" value="ECO:0007669"/>
    <property type="project" value="InterPro"/>
</dbReference>
<feature type="transmembrane region" description="Helical" evidence="4">
    <location>
        <begin position="113"/>
        <end position="131"/>
    </location>
</feature>
<feature type="transmembrane region" description="Helical" evidence="4">
    <location>
        <begin position="380"/>
        <end position="402"/>
    </location>
</feature>
<dbReference type="PANTHER" id="PTHR43298">
    <property type="entry name" value="MULTIDRUG RESISTANCE PROTEIN NORM-RELATED"/>
    <property type="match status" value="1"/>
</dbReference>
<dbReference type="GO" id="GO:0005886">
    <property type="term" value="C:plasma membrane"/>
    <property type="evidence" value="ECO:0007669"/>
    <property type="project" value="TreeGrafter"/>
</dbReference>
<organism evidence="6 7">
    <name type="scientific">Aphanomyces astaci</name>
    <name type="common">Crayfish plague agent</name>
    <dbReference type="NCBI Taxonomy" id="112090"/>
    <lineage>
        <taxon>Eukaryota</taxon>
        <taxon>Sar</taxon>
        <taxon>Stramenopiles</taxon>
        <taxon>Oomycota</taxon>
        <taxon>Saprolegniomycetes</taxon>
        <taxon>Saprolegniales</taxon>
        <taxon>Verrucalvaceae</taxon>
        <taxon>Aphanomyces</taxon>
    </lineage>
</organism>
<feature type="compositionally biased region" description="Polar residues" evidence="3">
    <location>
        <begin position="1231"/>
        <end position="1254"/>
    </location>
</feature>
<feature type="transmembrane region" description="Helical" evidence="4">
    <location>
        <begin position="567"/>
        <end position="597"/>
    </location>
</feature>
<protein>
    <submittedName>
        <fullName evidence="6">Uncharacterized protein</fullName>
    </submittedName>
</protein>
<reference evidence="6 7" key="1">
    <citation type="submission" date="2018-08" db="EMBL/GenBank/DDBJ databases">
        <title>Aphanomyces genome sequencing and annotation.</title>
        <authorList>
            <person name="Minardi D."/>
            <person name="Oidtmann B."/>
            <person name="Van Der Giezen M."/>
            <person name="Studholme D.J."/>
        </authorList>
    </citation>
    <scope>NUCLEOTIDE SEQUENCE [LARGE SCALE GENOMIC DNA]</scope>
    <source>
        <strain evidence="6 7">Kv</strain>
    </source>
</reference>
<feature type="region of interest" description="Disordered" evidence="3">
    <location>
        <begin position="209"/>
        <end position="237"/>
    </location>
</feature>
<feature type="signal peptide" evidence="5">
    <location>
        <begin position="1"/>
        <end position="23"/>
    </location>
</feature>
<comment type="similarity">
    <text evidence="1">Belongs to the multi antimicrobial extrusion (MATE) (TC 2.A.66.1) family.</text>
</comment>
<keyword evidence="2" id="KW-0813">Transport</keyword>
<feature type="transmembrane region" description="Helical" evidence="4">
    <location>
        <begin position="703"/>
        <end position="727"/>
    </location>
</feature>
<feature type="transmembrane region" description="Helical" evidence="4">
    <location>
        <begin position="739"/>
        <end position="758"/>
    </location>
</feature>
<feature type="compositionally biased region" description="Polar residues" evidence="3">
    <location>
        <begin position="214"/>
        <end position="237"/>
    </location>
</feature>
<feature type="compositionally biased region" description="Polar residues" evidence="3">
    <location>
        <begin position="1051"/>
        <end position="1062"/>
    </location>
</feature>
<keyword evidence="4" id="KW-0472">Membrane</keyword>
<dbReference type="Proteomes" id="UP000265427">
    <property type="component" value="Unassembled WGS sequence"/>
</dbReference>
<feature type="chain" id="PRO_5017261683" evidence="5">
    <location>
        <begin position="24"/>
        <end position="1321"/>
    </location>
</feature>
<dbReference type="PANTHER" id="PTHR43298:SF2">
    <property type="entry name" value="FMN_FAD EXPORTER YEEO-RELATED"/>
    <property type="match status" value="1"/>
</dbReference>
<feature type="region of interest" description="Disordered" evidence="3">
    <location>
        <begin position="1016"/>
        <end position="1071"/>
    </location>
</feature>
<feature type="transmembrane region" description="Helical" evidence="4">
    <location>
        <begin position="617"/>
        <end position="638"/>
    </location>
</feature>
<dbReference type="VEuPathDB" id="FungiDB:H257_00816"/>
<feature type="transmembrane region" description="Helical" evidence="4">
    <location>
        <begin position="456"/>
        <end position="475"/>
    </location>
</feature>
<feature type="transmembrane region" description="Helical" evidence="4">
    <location>
        <begin position="487"/>
        <end position="512"/>
    </location>
</feature>
<evidence type="ECO:0000313" key="7">
    <source>
        <dbReference type="Proteomes" id="UP000265427"/>
    </source>
</evidence>
<dbReference type="GO" id="GO:0042910">
    <property type="term" value="F:xenobiotic transmembrane transporter activity"/>
    <property type="evidence" value="ECO:0007669"/>
    <property type="project" value="InterPro"/>
</dbReference>
<evidence type="ECO:0000256" key="1">
    <source>
        <dbReference type="ARBA" id="ARBA00010199"/>
    </source>
</evidence>
<feature type="transmembrane region" description="Helical" evidence="4">
    <location>
        <begin position="143"/>
        <end position="166"/>
    </location>
</feature>
<accession>A0A397B9C7</accession>
<feature type="transmembrane region" description="Helical" evidence="4">
    <location>
        <begin position="524"/>
        <end position="543"/>
    </location>
</feature>
<keyword evidence="5" id="KW-0732">Signal</keyword>
<feature type="transmembrane region" description="Helical" evidence="4">
    <location>
        <begin position="172"/>
        <end position="191"/>
    </location>
</feature>
<dbReference type="EMBL" id="QUSZ01004314">
    <property type="protein sequence ID" value="RHY14903.1"/>
    <property type="molecule type" value="Genomic_DNA"/>
</dbReference>
<keyword evidence="4" id="KW-1133">Transmembrane helix</keyword>
<feature type="compositionally biased region" description="Polar residues" evidence="3">
    <location>
        <begin position="928"/>
        <end position="941"/>
    </location>
</feature>
<feature type="transmembrane region" description="Helical" evidence="4">
    <location>
        <begin position="341"/>
        <end position="360"/>
    </location>
</feature>
<proteinExistence type="inferred from homology"/>
<evidence type="ECO:0000256" key="2">
    <source>
        <dbReference type="ARBA" id="ARBA00022448"/>
    </source>
</evidence>
<sequence>MTTSWVWKTILDWACACAVLVFAASSSTMNATQTSTQAFFLVMFHCGRVFAQSIGDASVQAEGSNARVHATVVVLGALGVFSASVGLGGDRFVGFFLGTDPQVVDAFRSVEPAFLWALGLLTGSTVMQVWLLQGADEEFFHRVGHMCATAFVYAPLSYVMGVTWQWGFGGMWWSMVCSQVWTILALCWATVRGTSSVQSLVDEESRSLLPLQRAPSQETSRQHRYGSTIQSHTRKTTTQLPLSTYRGHLSDYKVALSTQPSPDADSSPKETSRLLRPHDADLEGSCDKATTLIDPAALTPSRNDLTVAAVHDILDMDTLVPDMELCITTQGCLAIWREARVFLCMFPCVCFRFVVVQLILDTELIFVGHLGVPQLAGLGLVRFWVAIPFGFLYCSMRAVYVLGSKTRGNRPSAAGHWLQTALGFALVGTLAVSYYYVHVADLAHLAALDDVAISYAREFAPIVLLGLFPSLAMAAMDNFMRIQGIALPALVCATVACVLNIYLHFVFIYGAFGWSGWGFVGSPWATVTSLVTQVALYVAYTVLWKRYHIPYWSGWAWNSHRLHRYRLFWRVSVPLGGMVVVFSIACLIVGTIASYSPSPFTAPHRQLDDGGVGSERVGAWVISFCLFLLVLAVLLGVAEATKVRMLVYLTHGWPKLARQVLYVGLAYSALFALVFASALFMYKSVVFRIWTNDAGILEQCVDVVRWIMLCLVLASVRVVLASGLIVLKKRPMVLLAQCIDVWCVQVPGSFVLPLLLQFQHLSGFWIAVAMGECVHVLLLVYALCQVNGDDDQALVKSVKAAVALVNQTSSPFKAKHNERENSDYDIDLGDLIGDLTKPLTLSHVVTVNALCDAPPTVQFVVTADVAIDVLTGSFSDHNHTSVCGADAPQLHVETRSTNECTLSHEFATAFHEDGSSDDSNALKAGVSSVHSGHTKAGSSDGDTGITDTERDKYSSLLHIPVSTSLRGVGMDNPSTLALDGSPFPQVKHARSSAVPPRIYSTAAHAVECEAHSLGEASTVPFPPPKILAQQSAPPRSETIEHPFTENEVGAKSSSNSPLNNANVDDASAPPRLQLRDILTPEIPPKLPTLPMNAIDLAPPTCLYRTLTPLENPTKLGDPVLESNRQIKTQRPDAVCTLSRPQDQAAASATFTSSVVDDDDGRSAVPLVEVHVADAQKLGPEAINVLEQIEVKLPLDNDSSTDVILLKPIRSVQAEVALLNETTSPQPPSDAGSDSSNDGTTGQVSESETGASSTSQRRRPKAAVPPSVQIETLGGVDISTLHFGKRSKKRRTREAKQSKRVSFSPSPRQRRPSAYGIQPSLD</sequence>
<feature type="transmembrane region" description="Helical" evidence="4">
    <location>
        <begin position="659"/>
        <end position="683"/>
    </location>
</feature>
<keyword evidence="4" id="KW-0812">Transmembrane</keyword>
<feature type="region of interest" description="Disordered" evidence="3">
    <location>
        <begin position="913"/>
        <end position="948"/>
    </location>
</feature>
<evidence type="ECO:0000256" key="3">
    <source>
        <dbReference type="SAM" id="MobiDB-lite"/>
    </source>
</evidence>
<dbReference type="InterPro" id="IPR002528">
    <property type="entry name" value="MATE_fam"/>
</dbReference>
<feature type="compositionally biased region" description="Basic residues" evidence="3">
    <location>
        <begin position="1282"/>
        <end position="1292"/>
    </location>
</feature>
<dbReference type="InterPro" id="IPR050222">
    <property type="entry name" value="MATE_MdtK"/>
</dbReference>
<feature type="transmembrane region" description="Helical" evidence="4">
    <location>
        <begin position="414"/>
        <end position="436"/>
    </location>
</feature>
<comment type="caution">
    <text evidence="6">The sequence shown here is derived from an EMBL/GenBank/DDBJ whole genome shotgun (WGS) entry which is preliminary data.</text>
</comment>
<name>A0A397B9C7_APHAT</name>
<gene>
    <name evidence="6" type="ORF">DYB36_005074</name>
</gene>
<evidence type="ECO:0000256" key="4">
    <source>
        <dbReference type="SAM" id="Phobius"/>
    </source>
</evidence>
<feature type="region of interest" description="Disordered" evidence="3">
    <location>
        <begin position="1220"/>
        <end position="1321"/>
    </location>
</feature>
<evidence type="ECO:0000313" key="6">
    <source>
        <dbReference type="EMBL" id="RHY14903.1"/>
    </source>
</evidence>